<dbReference type="Gene3D" id="3.30.420.10">
    <property type="entry name" value="Ribonuclease H-like superfamily/Ribonuclease H"/>
    <property type="match status" value="1"/>
</dbReference>
<dbReference type="InterPro" id="IPR050951">
    <property type="entry name" value="Retrovirus_Pol_polyprotein"/>
</dbReference>
<dbReference type="AlphaFoldDB" id="A0A9Q3GN80"/>
<dbReference type="InterPro" id="IPR012337">
    <property type="entry name" value="RNaseH-like_sf"/>
</dbReference>
<dbReference type="InterPro" id="IPR001584">
    <property type="entry name" value="Integrase_cat-core"/>
</dbReference>
<keyword evidence="1" id="KW-0694">RNA-binding</keyword>
<dbReference type="PANTHER" id="PTHR37984:SF5">
    <property type="entry name" value="PROTEIN NYNRIN-LIKE"/>
    <property type="match status" value="1"/>
</dbReference>
<dbReference type="GO" id="GO:0005634">
    <property type="term" value="C:nucleus"/>
    <property type="evidence" value="ECO:0007669"/>
    <property type="project" value="UniProtKB-ARBA"/>
</dbReference>
<accession>A0A9Q3GN80</accession>
<evidence type="ECO:0000259" key="3">
    <source>
        <dbReference type="PROSITE" id="PS50994"/>
    </source>
</evidence>
<evidence type="ECO:0000313" key="4">
    <source>
        <dbReference type="EMBL" id="MBW0473726.1"/>
    </source>
</evidence>
<proteinExistence type="predicted"/>
<reference evidence="4" key="1">
    <citation type="submission" date="2021-03" db="EMBL/GenBank/DDBJ databases">
        <title>Draft genome sequence of rust myrtle Austropuccinia psidii MF-1, a brazilian biotype.</title>
        <authorList>
            <person name="Quecine M.C."/>
            <person name="Pachon D.M.R."/>
            <person name="Bonatelli M.L."/>
            <person name="Correr F.H."/>
            <person name="Franceschini L.M."/>
            <person name="Leite T.F."/>
            <person name="Margarido G.R.A."/>
            <person name="Almeida C.A."/>
            <person name="Ferrarezi J.A."/>
            <person name="Labate C.A."/>
        </authorList>
    </citation>
    <scope>NUCLEOTIDE SEQUENCE</scope>
    <source>
        <strain evidence="4">MF-1</strain>
    </source>
</reference>
<evidence type="ECO:0000256" key="1">
    <source>
        <dbReference type="ARBA" id="ARBA00022884"/>
    </source>
</evidence>
<dbReference type="InterPro" id="IPR036397">
    <property type="entry name" value="RNaseH_sf"/>
</dbReference>
<dbReference type="SUPFAM" id="SSF53098">
    <property type="entry name" value="Ribonuclease H-like"/>
    <property type="match status" value="1"/>
</dbReference>
<dbReference type="OrthoDB" id="5592268at2759"/>
<keyword evidence="2" id="KW-1133">Transmembrane helix</keyword>
<dbReference type="GO" id="GO:0003723">
    <property type="term" value="F:RNA binding"/>
    <property type="evidence" value="ECO:0007669"/>
    <property type="project" value="UniProtKB-KW"/>
</dbReference>
<gene>
    <name evidence="4" type="ORF">O181_013441</name>
</gene>
<feature type="domain" description="Integrase catalytic" evidence="3">
    <location>
        <begin position="1"/>
        <end position="115"/>
    </location>
</feature>
<evidence type="ECO:0000256" key="2">
    <source>
        <dbReference type="SAM" id="Phobius"/>
    </source>
</evidence>
<comment type="caution">
    <text evidence="4">The sequence shown here is derived from an EMBL/GenBank/DDBJ whole genome shotgun (WGS) entry which is preliminary data.</text>
</comment>
<protein>
    <recommendedName>
        <fullName evidence="3">Integrase catalytic domain-containing protein</fullName>
    </recommendedName>
</protein>
<dbReference type="PANTHER" id="PTHR37984">
    <property type="entry name" value="PROTEIN CBG26694"/>
    <property type="match status" value="1"/>
</dbReference>
<name>A0A9Q3GN80_9BASI</name>
<keyword evidence="2" id="KW-0812">Transmembrane</keyword>
<keyword evidence="5" id="KW-1185">Reference proteome</keyword>
<keyword evidence="2" id="KW-0472">Membrane</keyword>
<feature type="transmembrane region" description="Helical" evidence="2">
    <location>
        <begin position="40"/>
        <end position="62"/>
    </location>
</feature>
<organism evidence="4 5">
    <name type="scientific">Austropuccinia psidii MF-1</name>
    <dbReference type="NCBI Taxonomy" id="1389203"/>
    <lineage>
        <taxon>Eukaryota</taxon>
        <taxon>Fungi</taxon>
        <taxon>Dikarya</taxon>
        <taxon>Basidiomycota</taxon>
        <taxon>Pucciniomycotina</taxon>
        <taxon>Pucciniomycetes</taxon>
        <taxon>Pucciniales</taxon>
        <taxon>Sphaerophragmiaceae</taxon>
        <taxon>Austropuccinia</taxon>
    </lineage>
</organism>
<evidence type="ECO:0000313" key="5">
    <source>
        <dbReference type="Proteomes" id="UP000765509"/>
    </source>
</evidence>
<dbReference type="GO" id="GO:0015074">
    <property type="term" value="P:DNA integration"/>
    <property type="evidence" value="ECO:0007669"/>
    <property type="project" value="InterPro"/>
</dbReference>
<dbReference type="PROSITE" id="PS50994">
    <property type="entry name" value="INTEGRASE"/>
    <property type="match status" value="1"/>
</dbReference>
<dbReference type="EMBL" id="AVOT02003512">
    <property type="protein sequence ID" value="MBW0473726.1"/>
    <property type="molecule type" value="Genomic_DNA"/>
</dbReference>
<sequence length="115" mass="13274">MDFIEGLVPEGNENFNAFIVIVDRVCKLFRWLPCHKEDTAVATALLLWNIIIATCGVPKIIISDRYPKLTFKFWTNLYNILGTKHEFSTAYHPEIDGLAERVIPTMEDIIRRFCA</sequence>
<dbReference type="Proteomes" id="UP000765509">
    <property type="component" value="Unassembled WGS sequence"/>
</dbReference>